<dbReference type="EMBL" id="JAGTJQ010000011">
    <property type="protein sequence ID" value="KAH7017950.1"/>
    <property type="molecule type" value="Genomic_DNA"/>
</dbReference>
<keyword evidence="2" id="KW-1185">Reference proteome</keyword>
<dbReference type="AlphaFoldDB" id="A0A9P8XU54"/>
<organism evidence="1 2">
    <name type="scientific">Microdochium trichocladiopsis</name>
    <dbReference type="NCBI Taxonomy" id="1682393"/>
    <lineage>
        <taxon>Eukaryota</taxon>
        <taxon>Fungi</taxon>
        <taxon>Dikarya</taxon>
        <taxon>Ascomycota</taxon>
        <taxon>Pezizomycotina</taxon>
        <taxon>Sordariomycetes</taxon>
        <taxon>Xylariomycetidae</taxon>
        <taxon>Xylariales</taxon>
        <taxon>Microdochiaceae</taxon>
        <taxon>Microdochium</taxon>
    </lineage>
</organism>
<protein>
    <submittedName>
        <fullName evidence="1">Uncharacterized protein</fullName>
    </submittedName>
</protein>
<accession>A0A9P8XU54</accession>
<sequence length="374" mass="41828">MELGKRALYWSVYMSEEILDDSDGYTVASGCQGSRTGVRGQQNRCNILEFLLHIKDQPSVKPELLGDVTIADRSRNWAHAVVFNDQLRKPDWGALNELDDKPVGDRIKWLVDSIKDALIRAIKVFHTEPEGDADKARWLARNPPGQQPIYPIPELNPHGKLIKIQTKSPADLLTKTVKPQALAGALPGGVAWDNNHSYEQLIDRMPAIQAKLNQRIDNFVPKTAAEEAQKKLLISWKETASAAMHAIVQIRQADLDRCRVEPCPGSKPLQEFKDFFDGEIIKVKKPYPYGSGVYEVNVLNYPDTIEAAVKSGKYENQEDAIKALEAAITKYNAQEFVITSKNKPDKITHPVLGHEAVVIRWKNGGAQLGCKFDD</sequence>
<evidence type="ECO:0000313" key="1">
    <source>
        <dbReference type="EMBL" id="KAH7017950.1"/>
    </source>
</evidence>
<dbReference type="GeneID" id="70189094"/>
<proteinExistence type="predicted"/>
<gene>
    <name evidence="1" type="ORF">B0I36DRAFT_368013</name>
</gene>
<dbReference type="Proteomes" id="UP000756346">
    <property type="component" value="Unassembled WGS sequence"/>
</dbReference>
<comment type="caution">
    <text evidence="1">The sequence shown here is derived from an EMBL/GenBank/DDBJ whole genome shotgun (WGS) entry which is preliminary data.</text>
</comment>
<dbReference type="RefSeq" id="XP_046006217.1">
    <property type="nucleotide sequence ID" value="XM_046159548.1"/>
</dbReference>
<dbReference type="OrthoDB" id="5153723at2759"/>
<name>A0A9P8XU54_9PEZI</name>
<evidence type="ECO:0000313" key="2">
    <source>
        <dbReference type="Proteomes" id="UP000756346"/>
    </source>
</evidence>
<reference evidence="1" key="1">
    <citation type="journal article" date="2021" name="Nat. Commun.">
        <title>Genetic determinants of endophytism in the Arabidopsis root mycobiome.</title>
        <authorList>
            <person name="Mesny F."/>
            <person name="Miyauchi S."/>
            <person name="Thiergart T."/>
            <person name="Pickel B."/>
            <person name="Atanasova L."/>
            <person name="Karlsson M."/>
            <person name="Huettel B."/>
            <person name="Barry K.W."/>
            <person name="Haridas S."/>
            <person name="Chen C."/>
            <person name="Bauer D."/>
            <person name="Andreopoulos W."/>
            <person name="Pangilinan J."/>
            <person name="LaButti K."/>
            <person name="Riley R."/>
            <person name="Lipzen A."/>
            <person name="Clum A."/>
            <person name="Drula E."/>
            <person name="Henrissat B."/>
            <person name="Kohler A."/>
            <person name="Grigoriev I.V."/>
            <person name="Martin F.M."/>
            <person name="Hacquard S."/>
        </authorList>
    </citation>
    <scope>NUCLEOTIDE SEQUENCE</scope>
    <source>
        <strain evidence="1">MPI-CAGE-CH-0230</strain>
    </source>
</reference>